<keyword evidence="15" id="KW-1185">Reference proteome</keyword>
<feature type="transmembrane region" description="Helical" evidence="12">
    <location>
        <begin position="12"/>
        <end position="33"/>
    </location>
</feature>
<evidence type="ECO:0000313" key="14">
    <source>
        <dbReference type="EMBL" id="CAO80883.1"/>
    </source>
</evidence>
<dbReference type="PANTHER" id="PTHR47529:SF1">
    <property type="entry name" value="PERIPLASMIC CHAPERONE PPID"/>
    <property type="match status" value="1"/>
</dbReference>
<dbReference type="AlphaFoldDB" id="B0VHR8"/>
<dbReference type="InterPro" id="IPR046357">
    <property type="entry name" value="PPIase_dom_sf"/>
</dbReference>
<evidence type="ECO:0000256" key="5">
    <source>
        <dbReference type="ARBA" id="ARBA00022989"/>
    </source>
</evidence>
<dbReference type="EMBL" id="CU466930">
    <property type="protein sequence ID" value="CAO80883.1"/>
    <property type="molecule type" value="Genomic_DNA"/>
</dbReference>
<name>B0VHR8_CLOAI</name>
<evidence type="ECO:0000256" key="4">
    <source>
        <dbReference type="ARBA" id="ARBA00022692"/>
    </source>
</evidence>
<evidence type="ECO:0000256" key="2">
    <source>
        <dbReference type="ARBA" id="ARBA00022475"/>
    </source>
</evidence>
<dbReference type="GO" id="GO:0003755">
    <property type="term" value="F:peptidyl-prolyl cis-trans isomerase activity"/>
    <property type="evidence" value="ECO:0007669"/>
    <property type="project" value="UniProtKB-KW"/>
</dbReference>
<dbReference type="OrthoDB" id="9812372at2"/>
<dbReference type="Gene3D" id="3.10.50.40">
    <property type="match status" value="2"/>
</dbReference>
<dbReference type="PROSITE" id="PS01096">
    <property type="entry name" value="PPIC_PPIASE_1"/>
    <property type="match status" value="1"/>
</dbReference>
<evidence type="ECO:0000256" key="7">
    <source>
        <dbReference type="ARBA" id="ARBA00023186"/>
    </source>
</evidence>
<keyword evidence="2" id="KW-1003">Cell membrane</keyword>
<dbReference type="InterPro" id="IPR023058">
    <property type="entry name" value="PPIase_PpiC_CS"/>
</dbReference>
<evidence type="ECO:0000256" key="12">
    <source>
        <dbReference type="SAM" id="Phobius"/>
    </source>
</evidence>
<keyword evidence="11" id="KW-0697">Rotamase</keyword>
<keyword evidence="11 14" id="KW-0413">Isomerase</keyword>
<keyword evidence="6 12" id="KW-0472">Membrane</keyword>
<dbReference type="Pfam" id="PF13623">
    <property type="entry name" value="SurA_N_2"/>
    <property type="match status" value="1"/>
</dbReference>
<evidence type="ECO:0000256" key="1">
    <source>
        <dbReference type="ARBA" id="ARBA00004382"/>
    </source>
</evidence>
<evidence type="ECO:0000313" key="15">
    <source>
        <dbReference type="Proteomes" id="UP000002019"/>
    </source>
</evidence>
<dbReference type="PROSITE" id="PS50198">
    <property type="entry name" value="PPIC_PPIASE_2"/>
    <property type="match status" value="1"/>
</dbReference>
<evidence type="ECO:0000256" key="6">
    <source>
        <dbReference type="ARBA" id="ARBA00023136"/>
    </source>
</evidence>
<evidence type="ECO:0000256" key="3">
    <source>
        <dbReference type="ARBA" id="ARBA00022519"/>
    </source>
</evidence>
<keyword evidence="3" id="KW-0997">Cell inner membrane</keyword>
<evidence type="ECO:0000259" key="13">
    <source>
        <dbReference type="PROSITE" id="PS50198"/>
    </source>
</evidence>
<protein>
    <recommendedName>
        <fullName evidence="9">Periplasmic chaperone PpiD</fullName>
    </recommendedName>
    <alternativeName>
        <fullName evidence="10">Periplasmic folding chaperone</fullName>
    </alternativeName>
</protein>
<dbReference type="GO" id="GO:0005886">
    <property type="term" value="C:plasma membrane"/>
    <property type="evidence" value="ECO:0007669"/>
    <property type="project" value="UniProtKB-SubCell"/>
</dbReference>
<dbReference type="Proteomes" id="UP000002019">
    <property type="component" value="Chromosome"/>
</dbReference>
<feature type="domain" description="PpiC" evidence="13">
    <location>
        <begin position="229"/>
        <end position="329"/>
    </location>
</feature>
<dbReference type="HOGENOM" id="CLU_023843_0_0_0"/>
<accession>B0VHR8</accession>
<dbReference type="Pfam" id="PF00639">
    <property type="entry name" value="Rotamase"/>
    <property type="match status" value="1"/>
</dbReference>
<sequence>MLDQLRKKQKVVIYIVAIVFILGMAAVGIGELLSPKPYLGKVNGTKITYEMYQQKIQEIYERYAEMYKDQPIDENMRRNIENQAWETLVNDILWQQQIKKHKIKITEDDVLTEMQNNPPQELMQNESLQTNGRFDKSKYLSALKNNPQFFAAMEEYVRGYLPRQKLQEKIKAQAGITIDSLKAQYAKETDSISGKFIWFEPNKSDPVTVTDAEIKAYYDKNRETEYKKGPASRIKYLAFEEKPSDKDYASVKLLAEELYNRARRGEDFATLAKEYSDDPGSKDNGGSLGVFGKGQMVPEFEQVAFALKVGEISKPVKTSFGWHIIRCDSIATITKDNPQIKASHILLIVEASDETKNAILDKAESAAKLIKKKGIDAAAKELGVEVQETDWVPHDQEYIPGIGNNGALLQFMRKGKEKAISDVITDQQNRKIVAVLTDNKKVYYEDFEKVKLRIKYQLEKEKKVANVKKKAEEFVAKYPSSEYFSAAAKEGWQIIELNNHKREQSVPNVGLCEEFTNAALALEAGQTSGLIHTKEGSFIISCTERIKPDFNAFAKDKERQEQIRKTLEDAAWNRWYDQMRKSAKIIDNRAKYGII</sequence>
<evidence type="ECO:0000256" key="9">
    <source>
        <dbReference type="ARBA" id="ARBA00040743"/>
    </source>
</evidence>
<keyword evidence="4 12" id="KW-0812">Transmembrane</keyword>
<gene>
    <name evidence="14" type="ordered locus">CLOAM1011</name>
</gene>
<dbReference type="InterPro" id="IPR027304">
    <property type="entry name" value="Trigger_fact/SurA_dom_sf"/>
</dbReference>
<dbReference type="KEGG" id="caci:CLOAM1011"/>
<dbReference type="STRING" id="459349.CLOAM1011"/>
<evidence type="ECO:0000256" key="11">
    <source>
        <dbReference type="PROSITE-ProRule" id="PRU00278"/>
    </source>
</evidence>
<reference evidence="14 15" key="1">
    <citation type="journal article" date="2008" name="J. Bacteriol.">
        <title>'Candidatus Cloacamonas acidaminovorans': genome sequence reconstruction provides a first glimpse of a new bacterial division.</title>
        <authorList>
            <person name="Pelletier E."/>
            <person name="Kreimeyer A."/>
            <person name="Bocs S."/>
            <person name="Rouy Z."/>
            <person name="Gyapay G."/>
            <person name="Chouari R."/>
            <person name="Riviere D."/>
            <person name="Ganesan A."/>
            <person name="Daegelen P."/>
            <person name="Sghir A."/>
            <person name="Cohen G.N."/>
            <person name="Medigue C."/>
            <person name="Weissenbach J."/>
            <person name="Le Paslier D."/>
        </authorList>
    </citation>
    <scope>NUCLEOTIDE SEQUENCE [LARGE SCALE GENOMIC DNA]</scope>
    <source>
        <strain evidence="15">Evry</strain>
    </source>
</reference>
<comment type="subcellular location">
    <subcellularLocation>
        <location evidence="1">Cell inner membrane</location>
        <topology evidence="1">Single-pass type II membrane protein</topology>
        <orientation evidence="1">Periplasmic side</orientation>
    </subcellularLocation>
</comment>
<evidence type="ECO:0000256" key="10">
    <source>
        <dbReference type="ARBA" id="ARBA00042775"/>
    </source>
</evidence>
<dbReference type="InterPro" id="IPR000297">
    <property type="entry name" value="PPIase_PpiC"/>
</dbReference>
<keyword evidence="7" id="KW-0143">Chaperone</keyword>
<dbReference type="SUPFAM" id="SSF109998">
    <property type="entry name" value="Triger factor/SurA peptide-binding domain-like"/>
    <property type="match status" value="1"/>
</dbReference>
<comment type="similarity">
    <text evidence="8">Belongs to the PpiD chaperone family.</text>
</comment>
<dbReference type="PANTHER" id="PTHR47529">
    <property type="entry name" value="PEPTIDYL-PROLYL CIS-TRANS ISOMERASE D"/>
    <property type="match status" value="1"/>
</dbReference>
<dbReference type="eggNOG" id="COG0760">
    <property type="taxonomic scope" value="Bacteria"/>
</dbReference>
<proteinExistence type="inferred from homology"/>
<dbReference type="InterPro" id="IPR052029">
    <property type="entry name" value="PpiD_chaperone"/>
</dbReference>
<dbReference type="Gene3D" id="1.10.4030.10">
    <property type="entry name" value="Porin chaperone SurA, peptide-binding domain"/>
    <property type="match status" value="1"/>
</dbReference>
<organism evidence="14 15">
    <name type="scientific">Cloacimonas acidaminovorans (strain Evry)</name>
    <dbReference type="NCBI Taxonomy" id="459349"/>
    <lineage>
        <taxon>Bacteria</taxon>
        <taxon>Pseudomonadati</taxon>
        <taxon>Candidatus Cloacimonadota</taxon>
        <taxon>Candidatus Cloacimonadia</taxon>
        <taxon>Candidatus Cloacimonadales</taxon>
        <taxon>Candidatus Cloacimonadaceae</taxon>
        <taxon>Candidatus Cloacimonas</taxon>
    </lineage>
</organism>
<dbReference type="SUPFAM" id="SSF54534">
    <property type="entry name" value="FKBP-like"/>
    <property type="match status" value="2"/>
</dbReference>
<evidence type="ECO:0000256" key="8">
    <source>
        <dbReference type="ARBA" id="ARBA00038408"/>
    </source>
</evidence>
<keyword evidence="5 12" id="KW-1133">Transmembrane helix</keyword>
<dbReference type="RefSeq" id="WP_015424741.1">
    <property type="nucleotide sequence ID" value="NC_020449.1"/>
</dbReference>